<protein>
    <submittedName>
        <fullName evidence="2">Uncharacterized protein</fullName>
    </submittedName>
</protein>
<evidence type="ECO:0000313" key="2">
    <source>
        <dbReference type="EMBL" id="VVC88969.1"/>
    </source>
</evidence>
<feature type="compositionally biased region" description="Basic and acidic residues" evidence="1">
    <location>
        <begin position="35"/>
        <end position="49"/>
    </location>
</feature>
<keyword evidence="3" id="KW-1185">Reference proteome</keyword>
<feature type="non-terminal residue" evidence="2">
    <location>
        <position position="98"/>
    </location>
</feature>
<evidence type="ECO:0000256" key="1">
    <source>
        <dbReference type="SAM" id="MobiDB-lite"/>
    </source>
</evidence>
<dbReference type="AlphaFoldDB" id="A0A5E4PVN1"/>
<sequence length="98" mass="11126">MCDYYRHVGVIAPRESVPKKTVENRTRRRRRRLVHEKQRSPSSSPERKVLASRVLSPPLPVASPPPPRAMPLRSAPYNSSVRARPKTVPVDTLLPVIK</sequence>
<gene>
    <name evidence="2" type="ORF">LSINAPIS_LOCUS2212</name>
</gene>
<dbReference type="EMBL" id="FZQP02000437">
    <property type="protein sequence ID" value="VVC88969.1"/>
    <property type="molecule type" value="Genomic_DNA"/>
</dbReference>
<dbReference type="Proteomes" id="UP000324832">
    <property type="component" value="Unassembled WGS sequence"/>
</dbReference>
<feature type="compositionally biased region" description="Pro residues" evidence="1">
    <location>
        <begin position="57"/>
        <end position="69"/>
    </location>
</feature>
<feature type="compositionally biased region" description="Basic and acidic residues" evidence="1">
    <location>
        <begin position="16"/>
        <end position="25"/>
    </location>
</feature>
<reference evidence="2 3" key="1">
    <citation type="submission" date="2017-07" db="EMBL/GenBank/DDBJ databases">
        <authorList>
            <person name="Talla V."/>
            <person name="Backstrom N."/>
        </authorList>
    </citation>
    <scope>NUCLEOTIDE SEQUENCE [LARGE SCALE GENOMIC DNA]</scope>
</reference>
<organism evidence="2 3">
    <name type="scientific">Leptidea sinapis</name>
    <dbReference type="NCBI Taxonomy" id="189913"/>
    <lineage>
        <taxon>Eukaryota</taxon>
        <taxon>Metazoa</taxon>
        <taxon>Ecdysozoa</taxon>
        <taxon>Arthropoda</taxon>
        <taxon>Hexapoda</taxon>
        <taxon>Insecta</taxon>
        <taxon>Pterygota</taxon>
        <taxon>Neoptera</taxon>
        <taxon>Endopterygota</taxon>
        <taxon>Lepidoptera</taxon>
        <taxon>Glossata</taxon>
        <taxon>Ditrysia</taxon>
        <taxon>Papilionoidea</taxon>
        <taxon>Pieridae</taxon>
        <taxon>Dismorphiinae</taxon>
        <taxon>Leptidea</taxon>
    </lineage>
</organism>
<feature type="region of interest" description="Disordered" evidence="1">
    <location>
        <begin position="15"/>
        <end position="83"/>
    </location>
</feature>
<name>A0A5E4PVN1_9NEOP</name>
<proteinExistence type="predicted"/>
<accession>A0A5E4PVN1</accession>
<evidence type="ECO:0000313" key="3">
    <source>
        <dbReference type="Proteomes" id="UP000324832"/>
    </source>
</evidence>